<dbReference type="Proteomes" id="UP000796761">
    <property type="component" value="Unassembled WGS sequence"/>
</dbReference>
<evidence type="ECO:0000313" key="2">
    <source>
        <dbReference type="EMBL" id="TRZ07764.1"/>
    </source>
</evidence>
<evidence type="ECO:0000313" key="3">
    <source>
        <dbReference type="Proteomes" id="UP000796761"/>
    </source>
</evidence>
<dbReference type="OrthoDB" id="416454at2759"/>
<feature type="compositionally biased region" description="Basic and acidic residues" evidence="1">
    <location>
        <begin position="48"/>
        <end position="64"/>
    </location>
</feature>
<sequence>MGGEVETSIPGRLNGIGLGDVGSAGRPRAPESPAPKRLRGFNDQTDCPQDKCSPELVDGHREQKSPSVIQEEAAADLLSHSDAHRMAQGSEPASVDFKICIDGLDEGIESTISRFADDTKLGVSVDLLEALQAGARVAGECPGRKGAGAVLDSRLDMRQQCAQVAKKANGPWPGSRLVWPAGSELLCQQ</sequence>
<accession>A0A8K1FW09</accession>
<name>A0A8K1FW09_9PASS</name>
<organism evidence="2 3">
    <name type="scientific">Zosterops borbonicus</name>
    <dbReference type="NCBI Taxonomy" id="364589"/>
    <lineage>
        <taxon>Eukaryota</taxon>
        <taxon>Metazoa</taxon>
        <taxon>Chordata</taxon>
        <taxon>Craniata</taxon>
        <taxon>Vertebrata</taxon>
        <taxon>Euteleostomi</taxon>
        <taxon>Archelosauria</taxon>
        <taxon>Archosauria</taxon>
        <taxon>Dinosauria</taxon>
        <taxon>Saurischia</taxon>
        <taxon>Theropoda</taxon>
        <taxon>Coelurosauria</taxon>
        <taxon>Aves</taxon>
        <taxon>Neognathae</taxon>
        <taxon>Neoaves</taxon>
        <taxon>Telluraves</taxon>
        <taxon>Australaves</taxon>
        <taxon>Passeriformes</taxon>
        <taxon>Sylvioidea</taxon>
        <taxon>Zosteropidae</taxon>
        <taxon>Zosterops</taxon>
    </lineage>
</organism>
<gene>
    <name evidence="2" type="ORF">HGM15179_019340</name>
</gene>
<proteinExistence type="predicted"/>
<dbReference type="EMBL" id="SWJQ01001635">
    <property type="protein sequence ID" value="TRZ07764.1"/>
    <property type="molecule type" value="Genomic_DNA"/>
</dbReference>
<keyword evidence="3" id="KW-1185">Reference proteome</keyword>
<dbReference type="AlphaFoldDB" id="A0A8K1FW09"/>
<feature type="region of interest" description="Disordered" evidence="1">
    <location>
        <begin position="1"/>
        <end position="67"/>
    </location>
</feature>
<comment type="caution">
    <text evidence="2">The sequence shown here is derived from an EMBL/GenBank/DDBJ whole genome shotgun (WGS) entry which is preliminary data.</text>
</comment>
<reference evidence="2" key="1">
    <citation type="submission" date="2019-04" db="EMBL/GenBank/DDBJ databases">
        <title>Genome assembly of Zosterops borbonicus 15179.</title>
        <authorList>
            <person name="Leroy T."/>
            <person name="Anselmetti Y."/>
            <person name="Tilak M.-K."/>
            <person name="Nabholz B."/>
        </authorList>
    </citation>
    <scope>NUCLEOTIDE SEQUENCE</scope>
    <source>
        <strain evidence="2">HGM_15179</strain>
        <tissue evidence="2">Muscle</tissue>
    </source>
</reference>
<evidence type="ECO:0000256" key="1">
    <source>
        <dbReference type="SAM" id="MobiDB-lite"/>
    </source>
</evidence>
<protein>
    <submittedName>
        <fullName evidence="2">Uncharacterized protein</fullName>
    </submittedName>
</protein>